<gene>
    <name evidence="1" type="ORF">ONZ52_01735</name>
</gene>
<evidence type="ECO:0000313" key="2">
    <source>
        <dbReference type="Proteomes" id="UP001431181"/>
    </source>
</evidence>
<dbReference type="EMBL" id="JAPEUL010000004">
    <property type="protein sequence ID" value="MCW4627810.1"/>
    <property type="molecule type" value="Genomic_DNA"/>
</dbReference>
<proteinExistence type="predicted"/>
<organism evidence="1 2">
    <name type="scientific">Marinomonas rhodophyticola</name>
    <dbReference type="NCBI Taxonomy" id="2992803"/>
    <lineage>
        <taxon>Bacteria</taxon>
        <taxon>Pseudomonadati</taxon>
        <taxon>Pseudomonadota</taxon>
        <taxon>Gammaproteobacteria</taxon>
        <taxon>Oceanospirillales</taxon>
        <taxon>Oceanospirillaceae</taxon>
        <taxon>Marinomonas</taxon>
    </lineage>
</organism>
<reference evidence="1" key="1">
    <citation type="submission" date="2022-11" db="EMBL/GenBank/DDBJ databases">
        <title>Marinomonas sp. nov., isolated from marine algae.</title>
        <authorList>
            <person name="Choi D.G."/>
            <person name="Kim J.M."/>
            <person name="Lee J.K."/>
            <person name="Baek J.H."/>
            <person name="Jeon C.O."/>
        </authorList>
    </citation>
    <scope>NUCLEOTIDE SEQUENCE</scope>
    <source>
        <strain evidence="1">KJ51-3</strain>
    </source>
</reference>
<evidence type="ECO:0000313" key="1">
    <source>
        <dbReference type="EMBL" id="MCW4627810.1"/>
    </source>
</evidence>
<protein>
    <submittedName>
        <fullName evidence="1">Uncharacterized protein</fullName>
    </submittedName>
</protein>
<dbReference type="RefSeq" id="WP_265216911.1">
    <property type="nucleotide sequence ID" value="NZ_JAPEUL010000004.1"/>
</dbReference>
<dbReference type="Proteomes" id="UP001431181">
    <property type="component" value="Unassembled WGS sequence"/>
</dbReference>
<accession>A0ABT3KB98</accession>
<comment type="caution">
    <text evidence="1">The sequence shown here is derived from an EMBL/GenBank/DDBJ whole genome shotgun (WGS) entry which is preliminary data.</text>
</comment>
<name>A0ABT3KB98_9GAMM</name>
<sequence length="149" mass="16929">MTNKTLSEKFQSTMGQPVEIEGRNVYPIYILELEKEKQITVKWVSTQSRLKQGIQIKIDKGVIEVNGEKLSNIVLWEDTSPDVVQLRCIPKKNTKLKVWNVWEVNGVTQAWVGNAGMDISESDHQIRLRCSDGSDDVNFQNVVVELVAD</sequence>
<keyword evidence="2" id="KW-1185">Reference proteome</keyword>